<evidence type="ECO:0000256" key="10">
    <source>
        <dbReference type="PROSITE-ProRule" id="PRU00282"/>
    </source>
</evidence>
<feature type="transmembrane region" description="Helical" evidence="12">
    <location>
        <begin position="259"/>
        <end position="280"/>
    </location>
</feature>
<evidence type="ECO:0000313" key="14">
    <source>
        <dbReference type="Proteomes" id="UP001515480"/>
    </source>
</evidence>
<dbReference type="PANTHER" id="PTHR45671">
    <property type="entry name" value="SOLUTE CARRIER FAMILY 25 (MITOCHONDRIAL CARRIER PHOSPHATE CARRIER), MEMBER 3, LIKE-RELATED-RELATED"/>
    <property type="match status" value="1"/>
</dbReference>
<keyword evidence="4 10" id="KW-0812">Transmembrane</keyword>
<feature type="repeat" description="Solcar" evidence="10">
    <location>
        <begin position="69"/>
        <end position="150"/>
    </location>
</feature>
<comment type="subcellular location">
    <subcellularLocation>
        <location evidence="1">Mitochondrion inner membrane</location>
        <topology evidence="1">Multi-pass membrane protein</topology>
    </subcellularLocation>
</comment>
<comment type="similarity">
    <text evidence="2 11">Belongs to the mitochondrial carrier (TC 2.A.29) family.</text>
</comment>
<reference evidence="13 14" key="1">
    <citation type="journal article" date="2024" name="Science">
        <title>Giant polyketide synthase enzymes in the biosynthesis of giant marine polyether toxins.</title>
        <authorList>
            <person name="Fallon T.R."/>
            <person name="Shende V.V."/>
            <person name="Wierzbicki I.H."/>
            <person name="Pendleton A.L."/>
            <person name="Watervoot N.F."/>
            <person name="Auber R.P."/>
            <person name="Gonzalez D.J."/>
            <person name="Wisecaver J.H."/>
            <person name="Moore B.S."/>
        </authorList>
    </citation>
    <scope>NUCLEOTIDE SEQUENCE [LARGE SCALE GENOMIC DNA]</scope>
    <source>
        <strain evidence="13 14">12B1</strain>
    </source>
</reference>
<feature type="repeat" description="Solcar" evidence="10">
    <location>
        <begin position="259"/>
        <end position="345"/>
    </location>
</feature>
<keyword evidence="14" id="KW-1185">Reference proteome</keyword>
<proteinExistence type="inferred from homology"/>
<name>A0AB34JG62_PRYPA</name>
<feature type="repeat" description="Solcar" evidence="10">
    <location>
        <begin position="157"/>
        <end position="241"/>
    </location>
</feature>
<evidence type="ECO:0000256" key="4">
    <source>
        <dbReference type="ARBA" id="ARBA00022692"/>
    </source>
</evidence>
<dbReference type="AlphaFoldDB" id="A0AB34JG62"/>
<evidence type="ECO:0000256" key="1">
    <source>
        <dbReference type="ARBA" id="ARBA00004448"/>
    </source>
</evidence>
<dbReference type="Pfam" id="PF00153">
    <property type="entry name" value="Mito_carr"/>
    <property type="match status" value="3"/>
</dbReference>
<dbReference type="Proteomes" id="UP001515480">
    <property type="component" value="Unassembled WGS sequence"/>
</dbReference>
<dbReference type="SUPFAM" id="SSF103506">
    <property type="entry name" value="Mitochondrial carrier"/>
    <property type="match status" value="1"/>
</dbReference>
<evidence type="ECO:0000256" key="8">
    <source>
        <dbReference type="ARBA" id="ARBA00023128"/>
    </source>
</evidence>
<dbReference type="EMBL" id="JBGBPQ010000009">
    <property type="protein sequence ID" value="KAL1520242.1"/>
    <property type="molecule type" value="Genomic_DNA"/>
</dbReference>
<evidence type="ECO:0000256" key="2">
    <source>
        <dbReference type="ARBA" id="ARBA00006375"/>
    </source>
</evidence>
<feature type="transmembrane region" description="Helical" evidence="12">
    <location>
        <begin position="316"/>
        <end position="339"/>
    </location>
</feature>
<dbReference type="InterPro" id="IPR044677">
    <property type="entry name" value="SLC25A3/Pic2/Mir1-like"/>
</dbReference>
<evidence type="ECO:0000256" key="3">
    <source>
        <dbReference type="ARBA" id="ARBA00022448"/>
    </source>
</evidence>
<keyword evidence="5" id="KW-0677">Repeat</keyword>
<sequence>MVDTRHLLISMTQAIEFRILLRSCLFDREEKSPRTHPSARPAMPFHSFLHLAVCLPLAHSMDLGGVDWRHFAAGGLSAALSHGYTTPIDVVKTRMQTNPELYNGSLPLALRKIVEDDGAMFLLSGLAPTCLGYGIEGALKFGCYELSKPLFSSLTEIRLLNFVLSSVLAGAVASIALCPAEDVRIRLVANPSYANGALDGLRRIARESGPLASFGGFGPMLCKQVPYTTGKQVSFDLFCKAAHALVAVVGVSELQRHKLTALVPLIAALPAAVLACVLSHPGDMLLTRYYRDQEAGRTRSVLHTLRSVYREGGVRALFLGIQARLLHVIGILWVQLVVYDQLKQWLGLPPTGH</sequence>
<evidence type="ECO:0000256" key="12">
    <source>
        <dbReference type="SAM" id="Phobius"/>
    </source>
</evidence>
<dbReference type="GO" id="GO:1990547">
    <property type="term" value="P:mitochondrial phosphate ion transmembrane transport"/>
    <property type="evidence" value="ECO:0007669"/>
    <property type="project" value="InterPro"/>
</dbReference>
<keyword evidence="8" id="KW-0496">Mitochondrion</keyword>
<evidence type="ECO:0000256" key="7">
    <source>
        <dbReference type="ARBA" id="ARBA00022989"/>
    </source>
</evidence>
<evidence type="ECO:0000313" key="13">
    <source>
        <dbReference type="EMBL" id="KAL1520242.1"/>
    </source>
</evidence>
<protein>
    <submittedName>
        <fullName evidence="13">Uncharacterized protein</fullName>
    </submittedName>
</protein>
<comment type="caution">
    <text evidence="13">The sequence shown here is derived from an EMBL/GenBank/DDBJ whole genome shotgun (WGS) entry which is preliminary data.</text>
</comment>
<dbReference type="InterPro" id="IPR018108">
    <property type="entry name" value="MCP_transmembrane"/>
</dbReference>
<keyword evidence="3 11" id="KW-0813">Transport</keyword>
<gene>
    <name evidence="13" type="ORF">AB1Y20_023712</name>
</gene>
<organism evidence="13 14">
    <name type="scientific">Prymnesium parvum</name>
    <name type="common">Toxic golden alga</name>
    <dbReference type="NCBI Taxonomy" id="97485"/>
    <lineage>
        <taxon>Eukaryota</taxon>
        <taxon>Haptista</taxon>
        <taxon>Haptophyta</taxon>
        <taxon>Prymnesiophyceae</taxon>
        <taxon>Prymnesiales</taxon>
        <taxon>Prymnesiaceae</taxon>
        <taxon>Prymnesium</taxon>
    </lineage>
</organism>
<dbReference type="InterPro" id="IPR023395">
    <property type="entry name" value="MCP_dom_sf"/>
</dbReference>
<dbReference type="PROSITE" id="PS50920">
    <property type="entry name" value="SOLCAR"/>
    <property type="match status" value="3"/>
</dbReference>
<evidence type="ECO:0000256" key="5">
    <source>
        <dbReference type="ARBA" id="ARBA00022737"/>
    </source>
</evidence>
<dbReference type="GO" id="GO:0005315">
    <property type="term" value="F:phosphate transmembrane transporter activity"/>
    <property type="evidence" value="ECO:0007669"/>
    <property type="project" value="InterPro"/>
</dbReference>
<dbReference type="PANTHER" id="PTHR45671:SF12">
    <property type="entry name" value="MITOCHONDRIAL PHOSPHATE CARRIER PROTEIN"/>
    <property type="match status" value="1"/>
</dbReference>
<dbReference type="Gene3D" id="1.50.40.10">
    <property type="entry name" value="Mitochondrial carrier domain"/>
    <property type="match status" value="1"/>
</dbReference>
<keyword evidence="9 10" id="KW-0472">Membrane</keyword>
<evidence type="ECO:0000256" key="9">
    <source>
        <dbReference type="ARBA" id="ARBA00023136"/>
    </source>
</evidence>
<accession>A0AB34JG62</accession>
<keyword evidence="6" id="KW-0999">Mitochondrion inner membrane</keyword>
<evidence type="ECO:0000256" key="11">
    <source>
        <dbReference type="RuleBase" id="RU000488"/>
    </source>
</evidence>
<dbReference type="GO" id="GO:0005743">
    <property type="term" value="C:mitochondrial inner membrane"/>
    <property type="evidence" value="ECO:0007669"/>
    <property type="project" value="UniProtKB-SubCell"/>
</dbReference>
<keyword evidence="7 12" id="KW-1133">Transmembrane helix</keyword>
<evidence type="ECO:0000256" key="6">
    <source>
        <dbReference type="ARBA" id="ARBA00022792"/>
    </source>
</evidence>